<feature type="transmembrane region" description="Helical" evidence="10">
    <location>
        <begin position="40"/>
        <end position="63"/>
    </location>
</feature>
<evidence type="ECO:0000256" key="6">
    <source>
        <dbReference type="ARBA" id="ARBA00022505"/>
    </source>
</evidence>
<dbReference type="PROSITE" id="PS50928">
    <property type="entry name" value="ABC_TM1"/>
    <property type="match status" value="1"/>
</dbReference>
<evidence type="ECO:0000256" key="10">
    <source>
        <dbReference type="RuleBase" id="RU363032"/>
    </source>
</evidence>
<dbReference type="GO" id="GO:0005886">
    <property type="term" value="C:plasma membrane"/>
    <property type="evidence" value="ECO:0007669"/>
    <property type="project" value="UniProtKB-SubCell"/>
</dbReference>
<sequence>MDALALVVSLKLALLTSLLLLAPGIWLGRRLAHSRSRWRPLAESLVALPLVMPPTVMGFYLMLTFSADAPLGGAWQALTGTSLNFSFSGILLASLVVNIPFAVQPIQRAFEALPDHLREAAWCSGLSTWRTFMTIELPLVMPGVISALALTFAHTLGEFGVILMVGGAIDGETRTLAISIYDHVQAFDEGAAGVMSALLLVVSFVTIAVVYGLAARRRWRGR</sequence>
<comment type="function">
    <text evidence="1 11">Part of the binding-protein-dependent transport system for molybdenum; probably responsible for the translocation of the substrate across the membrane.</text>
</comment>
<evidence type="ECO:0000256" key="7">
    <source>
        <dbReference type="ARBA" id="ARBA00022692"/>
    </source>
</evidence>
<evidence type="ECO:0000256" key="11">
    <source>
        <dbReference type="RuleBase" id="RU365097"/>
    </source>
</evidence>
<feature type="transmembrane region" description="Helical" evidence="10">
    <location>
        <begin position="137"/>
        <end position="156"/>
    </location>
</feature>
<feature type="domain" description="ABC transmembrane type-1" evidence="12">
    <location>
        <begin position="6"/>
        <end position="210"/>
    </location>
</feature>
<comment type="similarity">
    <text evidence="3 11">Belongs to the binding-protein-dependent transport system permease family. CysTW subfamily.</text>
</comment>
<dbReference type="InterPro" id="IPR000515">
    <property type="entry name" value="MetI-like"/>
</dbReference>
<dbReference type="CDD" id="cd06261">
    <property type="entry name" value="TM_PBP2"/>
    <property type="match status" value="1"/>
</dbReference>
<keyword evidence="5" id="KW-1003">Cell membrane</keyword>
<protein>
    <recommendedName>
        <fullName evidence="11">Molybdenum transport system permease</fullName>
    </recommendedName>
</protein>
<evidence type="ECO:0000256" key="2">
    <source>
        <dbReference type="ARBA" id="ARBA00004651"/>
    </source>
</evidence>
<keyword evidence="11" id="KW-0997">Cell inner membrane</keyword>
<evidence type="ECO:0000259" key="12">
    <source>
        <dbReference type="PROSITE" id="PS50928"/>
    </source>
</evidence>
<proteinExistence type="inferred from homology"/>
<evidence type="ECO:0000256" key="5">
    <source>
        <dbReference type="ARBA" id="ARBA00022475"/>
    </source>
</evidence>
<dbReference type="SUPFAM" id="SSF161098">
    <property type="entry name" value="MetI-like"/>
    <property type="match status" value="1"/>
</dbReference>
<reference evidence="13" key="1">
    <citation type="submission" date="2022-06" db="EMBL/GenBank/DDBJ databases">
        <title>A novel DMS-producing enzyme.</title>
        <authorList>
            <person name="Zhang Y."/>
        </authorList>
    </citation>
    <scope>NUCLEOTIDE SEQUENCE</scope>
    <source>
        <strain evidence="13">RT37</strain>
    </source>
</reference>
<feature type="transmembrane region" description="Helical" evidence="10">
    <location>
        <begin position="6"/>
        <end position="28"/>
    </location>
</feature>
<comment type="subcellular location">
    <subcellularLocation>
        <location evidence="11">Cell inner membrane</location>
        <topology evidence="11">Multi-pass membrane protein</topology>
    </subcellularLocation>
    <subcellularLocation>
        <location evidence="2 10">Cell membrane</location>
        <topology evidence="2 10">Multi-pass membrane protein</topology>
    </subcellularLocation>
</comment>
<keyword evidence="7 10" id="KW-0812">Transmembrane</keyword>
<name>A0AAU7KER6_9GAMM</name>
<evidence type="ECO:0000256" key="8">
    <source>
        <dbReference type="ARBA" id="ARBA00022989"/>
    </source>
</evidence>
<gene>
    <name evidence="13" type="primary">modB</name>
    <name evidence="13" type="ORF">NFG58_16270</name>
</gene>
<keyword evidence="6 11" id="KW-0500">Molybdenum</keyword>
<dbReference type="RefSeq" id="WP_222515969.1">
    <property type="nucleotide sequence ID" value="NZ_CP098827.1"/>
</dbReference>
<evidence type="ECO:0000256" key="3">
    <source>
        <dbReference type="ARBA" id="ARBA00007069"/>
    </source>
</evidence>
<accession>A0AAU7KER6</accession>
<evidence type="ECO:0000256" key="4">
    <source>
        <dbReference type="ARBA" id="ARBA00022448"/>
    </source>
</evidence>
<keyword evidence="8 10" id="KW-1133">Transmembrane helix</keyword>
<feature type="transmembrane region" description="Helical" evidence="10">
    <location>
        <begin position="191"/>
        <end position="214"/>
    </location>
</feature>
<dbReference type="PANTHER" id="PTHR30183:SF8">
    <property type="entry name" value="MOLYBDENUM TRANSPORT SYSTEM PERMEASE"/>
    <property type="match status" value="1"/>
</dbReference>
<dbReference type="PANTHER" id="PTHR30183">
    <property type="entry name" value="MOLYBDENUM TRANSPORT SYSTEM PERMEASE PROTEIN MODB"/>
    <property type="match status" value="1"/>
</dbReference>
<feature type="transmembrane region" description="Helical" evidence="10">
    <location>
        <begin position="83"/>
        <end position="103"/>
    </location>
</feature>
<evidence type="ECO:0000256" key="1">
    <source>
        <dbReference type="ARBA" id="ARBA00002949"/>
    </source>
</evidence>
<dbReference type="GO" id="GO:0015098">
    <property type="term" value="F:molybdate ion transmembrane transporter activity"/>
    <property type="evidence" value="ECO:0007669"/>
    <property type="project" value="UniProtKB-UniRule"/>
</dbReference>
<dbReference type="AlphaFoldDB" id="A0AAU7KER6"/>
<dbReference type="Pfam" id="PF00528">
    <property type="entry name" value="BPD_transp_1"/>
    <property type="match status" value="1"/>
</dbReference>
<dbReference type="InterPro" id="IPR035906">
    <property type="entry name" value="MetI-like_sf"/>
</dbReference>
<dbReference type="NCBIfam" id="TIGR02141">
    <property type="entry name" value="modB_ABC"/>
    <property type="match status" value="1"/>
</dbReference>
<dbReference type="Gene3D" id="1.10.3720.10">
    <property type="entry name" value="MetI-like"/>
    <property type="match status" value="1"/>
</dbReference>
<keyword evidence="9 10" id="KW-0472">Membrane</keyword>
<evidence type="ECO:0000256" key="9">
    <source>
        <dbReference type="ARBA" id="ARBA00023136"/>
    </source>
</evidence>
<dbReference type="InterPro" id="IPR011867">
    <property type="entry name" value="ModB_ABC"/>
</dbReference>
<evidence type="ECO:0000313" key="13">
    <source>
        <dbReference type="EMBL" id="XBO70160.1"/>
    </source>
</evidence>
<keyword evidence="4 10" id="KW-0813">Transport</keyword>
<dbReference type="EMBL" id="CP098827">
    <property type="protein sequence ID" value="XBO70160.1"/>
    <property type="molecule type" value="Genomic_DNA"/>
</dbReference>
<organism evidence="13">
    <name type="scientific">Halomonas sp. RT37</name>
    <dbReference type="NCBI Taxonomy" id="2950872"/>
    <lineage>
        <taxon>Bacteria</taxon>
        <taxon>Pseudomonadati</taxon>
        <taxon>Pseudomonadota</taxon>
        <taxon>Gammaproteobacteria</taxon>
        <taxon>Oceanospirillales</taxon>
        <taxon>Halomonadaceae</taxon>
        <taxon>Halomonas</taxon>
    </lineage>
</organism>